<dbReference type="KEGG" id="bbel:109469718"/>
<dbReference type="GeneID" id="109469718"/>
<feature type="domain" description="C2H2-type" evidence="12">
    <location>
        <begin position="116"/>
        <end position="143"/>
    </location>
</feature>
<evidence type="ECO:0000256" key="10">
    <source>
        <dbReference type="PROSITE-ProRule" id="PRU00042"/>
    </source>
</evidence>
<keyword evidence="2" id="KW-0479">Metal-binding</keyword>
<keyword evidence="13" id="KW-1185">Reference proteome</keyword>
<dbReference type="InterPro" id="IPR036236">
    <property type="entry name" value="Znf_C2H2_sf"/>
</dbReference>
<dbReference type="OrthoDB" id="427030at2759"/>
<dbReference type="FunFam" id="3.30.160.60:FF:002343">
    <property type="entry name" value="Zinc finger protein 33A"/>
    <property type="match status" value="1"/>
</dbReference>
<keyword evidence="4 10" id="KW-0863">Zinc-finger</keyword>
<organism evidence="13 14">
    <name type="scientific">Branchiostoma belcheri</name>
    <name type="common">Amphioxus</name>
    <dbReference type="NCBI Taxonomy" id="7741"/>
    <lineage>
        <taxon>Eukaryota</taxon>
        <taxon>Metazoa</taxon>
        <taxon>Chordata</taxon>
        <taxon>Cephalochordata</taxon>
        <taxon>Leptocardii</taxon>
        <taxon>Amphioxiformes</taxon>
        <taxon>Branchiostomatidae</taxon>
        <taxon>Branchiostoma</taxon>
    </lineage>
</organism>
<dbReference type="FunFam" id="3.30.160.60:FF:000774">
    <property type="entry name" value="Zinc finger protein"/>
    <property type="match status" value="1"/>
</dbReference>
<accession>A0A6P4YQ90</accession>
<feature type="domain" description="C2H2-type" evidence="12">
    <location>
        <begin position="144"/>
        <end position="171"/>
    </location>
</feature>
<dbReference type="PANTHER" id="PTHR24388">
    <property type="entry name" value="ZINC FINGER PROTEIN"/>
    <property type="match status" value="1"/>
</dbReference>
<dbReference type="PROSITE" id="PS50157">
    <property type="entry name" value="ZINC_FINGER_C2H2_2"/>
    <property type="match status" value="6"/>
</dbReference>
<keyword evidence="3" id="KW-0677">Repeat</keyword>
<keyword evidence="9" id="KW-0539">Nucleus</keyword>
<evidence type="ECO:0000313" key="14">
    <source>
        <dbReference type="RefSeq" id="XP_019623859.1"/>
    </source>
</evidence>
<dbReference type="FunFam" id="3.30.160.60:FF:001443">
    <property type="entry name" value="Zinc finger protein 668"/>
    <property type="match status" value="1"/>
</dbReference>
<keyword evidence="7" id="KW-0238">DNA-binding</keyword>
<dbReference type="InterPro" id="IPR050527">
    <property type="entry name" value="Snail/Krueppel_Znf"/>
</dbReference>
<evidence type="ECO:0000256" key="3">
    <source>
        <dbReference type="ARBA" id="ARBA00022737"/>
    </source>
</evidence>
<keyword evidence="6" id="KW-0805">Transcription regulation</keyword>
<evidence type="ECO:0000313" key="13">
    <source>
        <dbReference type="Proteomes" id="UP000515135"/>
    </source>
</evidence>
<dbReference type="Pfam" id="PF00096">
    <property type="entry name" value="zf-C2H2"/>
    <property type="match status" value="3"/>
</dbReference>
<evidence type="ECO:0000259" key="12">
    <source>
        <dbReference type="PROSITE" id="PS50157"/>
    </source>
</evidence>
<feature type="domain" description="C2H2-type" evidence="12">
    <location>
        <begin position="87"/>
        <end position="115"/>
    </location>
</feature>
<feature type="domain" description="C2H2-type" evidence="12">
    <location>
        <begin position="229"/>
        <end position="259"/>
    </location>
</feature>
<protein>
    <submittedName>
        <fullName evidence="14">Zinc finger protein 239-like</fullName>
    </submittedName>
</protein>
<evidence type="ECO:0000256" key="5">
    <source>
        <dbReference type="ARBA" id="ARBA00022833"/>
    </source>
</evidence>
<evidence type="ECO:0000256" key="6">
    <source>
        <dbReference type="ARBA" id="ARBA00023015"/>
    </source>
</evidence>
<dbReference type="PROSITE" id="PS00028">
    <property type="entry name" value="ZINC_FINGER_C2H2_1"/>
    <property type="match status" value="6"/>
</dbReference>
<evidence type="ECO:0000256" key="7">
    <source>
        <dbReference type="ARBA" id="ARBA00023125"/>
    </source>
</evidence>
<feature type="region of interest" description="Disordered" evidence="11">
    <location>
        <begin position="55"/>
        <end position="84"/>
    </location>
</feature>
<reference evidence="14" key="1">
    <citation type="submission" date="2025-08" db="UniProtKB">
        <authorList>
            <consortium name="RefSeq"/>
        </authorList>
    </citation>
    <scope>IDENTIFICATION</scope>
    <source>
        <tissue evidence="14">Gonad</tissue>
    </source>
</reference>
<dbReference type="GO" id="GO:0000981">
    <property type="term" value="F:DNA-binding transcription factor activity, RNA polymerase II-specific"/>
    <property type="evidence" value="ECO:0007669"/>
    <property type="project" value="TreeGrafter"/>
</dbReference>
<dbReference type="SMART" id="SM00355">
    <property type="entry name" value="ZnF_C2H2"/>
    <property type="match status" value="6"/>
</dbReference>
<dbReference type="RefSeq" id="XP_019623859.1">
    <property type="nucleotide sequence ID" value="XM_019768300.1"/>
</dbReference>
<dbReference type="GO" id="GO:0008270">
    <property type="term" value="F:zinc ion binding"/>
    <property type="evidence" value="ECO:0007669"/>
    <property type="project" value="UniProtKB-KW"/>
</dbReference>
<feature type="domain" description="C2H2-type" evidence="12">
    <location>
        <begin position="200"/>
        <end position="228"/>
    </location>
</feature>
<keyword evidence="8" id="KW-0804">Transcription</keyword>
<dbReference type="InterPro" id="IPR013087">
    <property type="entry name" value="Znf_C2H2_type"/>
</dbReference>
<dbReference type="Gene3D" id="3.30.160.60">
    <property type="entry name" value="Classic Zinc Finger"/>
    <property type="match status" value="6"/>
</dbReference>
<evidence type="ECO:0000256" key="1">
    <source>
        <dbReference type="ARBA" id="ARBA00004123"/>
    </source>
</evidence>
<evidence type="ECO:0000256" key="9">
    <source>
        <dbReference type="ARBA" id="ARBA00023242"/>
    </source>
</evidence>
<sequence length="263" mass="29926">MSCSPLVWSVTSGGSLILERRAELCNQYSIENVDKLQGGNIYNTQRYVGNMTIQMQPSSGEKSPKESNSELRQIKPQTGNSTRQKLHQCGKCSMQFGRPGQLREHIILVHNGGKPFRCEECGKHFTTLKILKRHIKNHTGEKPHQCKHCSKSFAQSANLARHVLTHTGERPYGCGECGKQFTQLANLKDHMRTHTGEKPYHCDECNEQFTTLSHLKGHIMRTHDRERLHYCDHGKCNRSFSEVADLIKHHQLWHGTKGTASDD</sequence>
<evidence type="ECO:0000256" key="11">
    <source>
        <dbReference type="SAM" id="MobiDB-lite"/>
    </source>
</evidence>
<evidence type="ECO:0000256" key="2">
    <source>
        <dbReference type="ARBA" id="ARBA00022723"/>
    </source>
</evidence>
<dbReference type="SUPFAM" id="SSF57667">
    <property type="entry name" value="beta-beta-alpha zinc fingers"/>
    <property type="match status" value="4"/>
</dbReference>
<dbReference type="GO" id="GO:0000978">
    <property type="term" value="F:RNA polymerase II cis-regulatory region sequence-specific DNA binding"/>
    <property type="evidence" value="ECO:0007669"/>
    <property type="project" value="TreeGrafter"/>
</dbReference>
<name>A0A6P4YQ90_BRABE</name>
<keyword evidence="5" id="KW-0862">Zinc</keyword>
<dbReference type="AlphaFoldDB" id="A0A6P4YQ90"/>
<feature type="compositionally biased region" description="Basic and acidic residues" evidence="11">
    <location>
        <begin position="62"/>
        <end position="73"/>
    </location>
</feature>
<dbReference type="PANTHER" id="PTHR24388:SF53">
    <property type="entry name" value="CHORION TRANSCRIPTION FACTOR CF2-RELATED"/>
    <property type="match status" value="1"/>
</dbReference>
<evidence type="ECO:0000256" key="4">
    <source>
        <dbReference type="ARBA" id="ARBA00022771"/>
    </source>
</evidence>
<dbReference type="FunFam" id="3.30.160.60:FF:000450">
    <property type="entry name" value="PR domain zinc finger protein 14"/>
    <property type="match status" value="1"/>
</dbReference>
<dbReference type="Pfam" id="PF13894">
    <property type="entry name" value="zf-C2H2_4"/>
    <property type="match status" value="1"/>
</dbReference>
<evidence type="ECO:0000256" key="8">
    <source>
        <dbReference type="ARBA" id="ARBA00023163"/>
    </source>
</evidence>
<dbReference type="Proteomes" id="UP000515135">
    <property type="component" value="Unplaced"/>
</dbReference>
<proteinExistence type="predicted"/>
<feature type="domain" description="C2H2-type" evidence="12">
    <location>
        <begin position="172"/>
        <end position="199"/>
    </location>
</feature>
<gene>
    <name evidence="14" type="primary">LOC109469718</name>
</gene>
<comment type="subcellular location">
    <subcellularLocation>
        <location evidence="1">Nucleus</location>
    </subcellularLocation>
</comment>
<dbReference type="GO" id="GO:0005634">
    <property type="term" value="C:nucleus"/>
    <property type="evidence" value="ECO:0007669"/>
    <property type="project" value="UniProtKB-SubCell"/>
</dbReference>